<feature type="transmembrane region" description="Helical" evidence="11">
    <location>
        <begin position="88"/>
        <end position="113"/>
    </location>
</feature>
<accession>A0A6A6L1I3</accession>
<protein>
    <recommendedName>
        <fullName evidence="12">Ionotropic glutamate receptor C-terminal domain-containing protein</fullName>
    </recommendedName>
</protein>
<evidence type="ECO:0000256" key="4">
    <source>
        <dbReference type="ARBA" id="ARBA00022989"/>
    </source>
</evidence>
<dbReference type="Proteomes" id="UP000467840">
    <property type="component" value="Chromosome 7"/>
</dbReference>
<dbReference type="SMART" id="SM00079">
    <property type="entry name" value="PBPe"/>
    <property type="match status" value="1"/>
</dbReference>
<keyword evidence="3 11" id="KW-0812">Transmembrane</keyword>
<keyword evidence="6 11" id="KW-0472">Membrane</keyword>
<comment type="subcellular location">
    <subcellularLocation>
        <location evidence="1">Membrane</location>
        <topology evidence="1">Multi-pass membrane protein</topology>
    </subcellularLocation>
</comment>
<keyword evidence="4 11" id="KW-1133">Transmembrane helix</keyword>
<dbReference type="EMBL" id="JAAGAX010000013">
    <property type="protein sequence ID" value="KAF2295242.1"/>
    <property type="molecule type" value="Genomic_DNA"/>
</dbReference>
<keyword evidence="7" id="KW-0675">Receptor</keyword>
<organism evidence="13 14">
    <name type="scientific">Hevea brasiliensis</name>
    <name type="common">Para rubber tree</name>
    <name type="synonym">Siphonia brasiliensis</name>
    <dbReference type="NCBI Taxonomy" id="3981"/>
    <lineage>
        <taxon>Eukaryota</taxon>
        <taxon>Viridiplantae</taxon>
        <taxon>Streptophyta</taxon>
        <taxon>Embryophyta</taxon>
        <taxon>Tracheophyta</taxon>
        <taxon>Spermatophyta</taxon>
        <taxon>Magnoliopsida</taxon>
        <taxon>eudicotyledons</taxon>
        <taxon>Gunneridae</taxon>
        <taxon>Pentapetalae</taxon>
        <taxon>rosids</taxon>
        <taxon>fabids</taxon>
        <taxon>Malpighiales</taxon>
        <taxon>Euphorbiaceae</taxon>
        <taxon>Crotonoideae</taxon>
        <taxon>Micrandreae</taxon>
        <taxon>Hevea</taxon>
    </lineage>
</organism>
<evidence type="ECO:0000256" key="3">
    <source>
        <dbReference type="ARBA" id="ARBA00022692"/>
    </source>
</evidence>
<evidence type="ECO:0000256" key="8">
    <source>
        <dbReference type="ARBA" id="ARBA00023180"/>
    </source>
</evidence>
<evidence type="ECO:0000256" key="7">
    <source>
        <dbReference type="ARBA" id="ARBA00023170"/>
    </source>
</evidence>
<keyword evidence="5" id="KW-0406">Ion transport</keyword>
<keyword evidence="8" id="KW-0325">Glycoprotein</keyword>
<sequence>MVLVRKFLIGNIKVKRLKIGVRSIFKPSIEGFSVQKKIIGFTLDVFEAAVKLLPYKLSFEIVPFYSDEDDLLKKVALKEKHPKVLTQFVLAPWLLLMLVLTSTFTASLTTMMINSNSKPSRIEINMLKLENAAVGCDGSSFVIRYLVRVLGFKPNNIRNIATIHDTAEALSSGKIKAAFFLKPYATAFLARYFADFAIVEPTYELGGFGFAFQKGSDLASDMSQAFLKLKGKWGIAANRGKNALLFQLLSFRF</sequence>
<dbReference type="GO" id="GO:0016020">
    <property type="term" value="C:membrane"/>
    <property type="evidence" value="ECO:0007669"/>
    <property type="project" value="UniProtKB-SubCell"/>
</dbReference>
<keyword evidence="14" id="KW-1185">Reference proteome</keyword>
<name>A0A6A6L1I3_HEVBR</name>
<keyword evidence="10" id="KW-0407">Ion channel</keyword>
<comment type="caution">
    <text evidence="13">The sequence shown here is derived from an EMBL/GenBank/DDBJ whole genome shotgun (WGS) entry which is preliminary data.</text>
</comment>
<keyword evidence="9" id="KW-1071">Ligand-gated ion channel</keyword>
<evidence type="ECO:0000259" key="12">
    <source>
        <dbReference type="SMART" id="SM00079"/>
    </source>
</evidence>
<dbReference type="PANTHER" id="PTHR18966">
    <property type="entry name" value="IONOTROPIC GLUTAMATE RECEPTOR"/>
    <property type="match status" value="1"/>
</dbReference>
<dbReference type="InterPro" id="IPR015683">
    <property type="entry name" value="Ionotropic_Glu_rcpt"/>
</dbReference>
<dbReference type="GO" id="GO:0015276">
    <property type="term" value="F:ligand-gated monoatomic ion channel activity"/>
    <property type="evidence" value="ECO:0007669"/>
    <property type="project" value="InterPro"/>
</dbReference>
<evidence type="ECO:0000256" key="11">
    <source>
        <dbReference type="SAM" id="Phobius"/>
    </source>
</evidence>
<dbReference type="Gene3D" id="3.40.190.10">
    <property type="entry name" value="Periplasmic binding protein-like II"/>
    <property type="match status" value="2"/>
</dbReference>
<gene>
    <name evidence="13" type="ORF">GH714_032271</name>
</gene>
<reference evidence="13 14" key="1">
    <citation type="journal article" date="2020" name="Mol. Plant">
        <title>The Chromosome-Based Rubber Tree Genome Provides New Insights into Spurge Genome Evolution and Rubber Biosynthesis.</title>
        <authorList>
            <person name="Liu J."/>
            <person name="Shi C."/>
            <person name="Shi C.C."/>
            <person name="Li W."/>
            <person name="Zhang Q.J."/>
            <person name="Zhang Y."/>
            <person name="Li K."/>
            <person name="Lu H.F."/>
            <person name="Shi C."/>
            <person name="Zhu S.T."/>
            <person name="Xiao Z.Y."/>
            <person name="Nan H."/>
            <person name="Yue Y."/>
            <person name="Zhu X.G."/>
            <person name="Wu Y."/>
            <person name="Hong X.N."/>
            <person name="Fan G.Y."/>
            <person name="Tong Y."/>
            <person name="Zhang D."/>
            <person name="Mao C.L."/>
            <person name="Liu Y.L."/>
            <person name="Hao S.J."/>
            <person name="Liu W.Q."/>
            <person name="Lv M.Q."/>
            <person name="Zhang H.B."/>
            <person name="Liu Y."/>
            <person name="Hu-Tang G.R."/>
            <person name="Wang J.P."/>
            <person name="Wang J.H."/>
            <person name="Sun Y.H."/>
            <person name="Ni S.B."/>
            <person name="Chen W.B."/>
            <person name="Zhang X.C."/>
            <person name="Jiao Y.N."/>
            <person name="Eichler E.E."/>
            <person name="Li G.H."/>
            <person name="Liu X."/>
            <person name="Gao L.Z."/>
        </authorList>
    </citation>
    <scope>NUCLEOTIDE SEQUENCE [LARGE SCALE GENOMIC DNA]</scope>
    <source>
        <strain evidence="14">cv. GT1</strain>
        <tissue evidence="13">Leaf</tissue>
    </source>
</reference>
<evidence type="ECO:0000256" key="2">
    <source>
        <dbReference type="ARBA" id="ARBA00022448"/>
    </source>
</evidence>
<proteinExistence type="predicted"/>
<evidence type="ECO:0000256" key="5">
    <source>
        <dbReference type="ARBA" id="ARBA00023065"/>
    </source>
</evidence>
<dbReference type="AlphaFoldDB" id="A0A6A6L1I3"/>
<evidence type="ECO:0000256" key="10">
    <source>
        <dbReference type="ARBA" id="ARBA00023303"/>
    </source>
</evidence>
<dbReference type="SUPFAM" id="SSF53850">
    <property type="entry name" value="Periplasmic binding protein-like II"/>
    <property type="match status" value="1"/>
</dbReference>
<evidence type="ECO:0000256" key="1">
    <source>
        <dbReference type="ARBA" id="ARBA00004141"/>
    </source>
</evidence>
<feature type="domain" description="Ionotropic glutamate receptor C-terminal" evidence="12">
    <location>
        <begin position="16"/>
        <end position="235"/>
    </location>
</feature>
<keyword evidence="2" id="KW-0813">Transport</keyword>
<dbReference type="InterPro" id="IPR001320">
    <property type="entry name" value="Iontro_rcpt_C"/>
</dbReference>
<evidence type="ECO:0000256" key="9">
    <source>
        <dbReference type="ARBA" id="ARBA00023286"/>
    </source>
</evidence>
<evidence type="ECO:0000313" key="14">
    <source>
        <dbReference type="Proteomes" id="UP000467840"/>
    </source>
</evidence>
<evidence type="ECO:0000313" key="13">
    <source>
        <dbReference type="EMBL" id="KAF2295242.1"/>
    </source>
</evidence>
<evidence type="ECO:0000256" key="6">
    <source>
        <dbReference type="ARBA" id="ARBA00023136"/>
    </source>
</evidence>